<evidence type="ECO:0000313" key="6">
    <source>
        <dbReference type="Proteomes" id="UP000176404"/>
    </source>
</evidence>
<reference evidence="5 6" key="1">
    <citation type="journal article" date="2016" name="Nat. Commun.">
        <title>Thousands of microbial genomes shed light on interconnected biogeochemical processes in an aquifer system.</title>
        <authorList>
            <person name="Anantharaman K."/>
            <person name="Brown C.T."/>
            <person name="Hug L.A."/>
            <person name="Sharon I."/>
            <person name="Castelle C.J."/>
            <person name="Probst A.J."/>
            <person name="Thomas B.C."/>
            <person name="Singh A."/>
            <person name="Wilkins M.J."/>
            <person name="Karaoz U."/>
            <person name="Brodie E.L."/>
            <person name="Williams K.H."/>
            <person name="Hubbard S.S."/>
            <person name="Banfield J.F."/>
        </authorList>
    </citation>
    <scope>NUCLEOTIDE SEQUENCE [LARGE SCALE GENOMIC DNA]</scope>
</reference>
<dbReference type="PROSITE" id="PS51831">
    <property type="entry name" value="HD"/>
    <property type="match status" value="1"/>
</dbReference>
<dbReference type="AlphaFoldDB" id="A0A1F8B9T3"/>
<dbReference type="STRING" id="1802517.A2892_01990"/>
<comment type="caution">
    <text evidence="5">The sequence shown here is derived from an EMBL/GenBank/DDBJ whole genome shotgun (WGS) entry which is preliminary data.</text>
</comment>
<dbReference type="NCBIfam" id="TIGR00691">
    <property type="entry name" value="spoT_relA"/>
    <property type="match status" value="1"/>
</dbReference>
<feature type="domain" description="TGS" evidence="4">
    <location>
        <begin position="402"/>
        <end position="466"/>
    </location>
</feature>
<sequence>MKRSLEKEFEKLIVKIKGYNADELDVKFLKKVWKFSKLAHSGQKRLSGDPYVLHELETAKNLANWKLDIKTIAAGLLHDVVEDGAATNEDIIDNFGEEVTGLVSGVTKVSNVKLRGKKEEEFVENLRKMFLAMAKDLRVVLVKLADRLHNMQTLSYVAEEKQERIAKETLEVFAPLVERLGMGEVKAELDDLAFPYVYPAEYEKVKEKSQVHYKKADLRIKKMKRTLLKKLSDQAIKAKIDTRKKHLYSLWKKLERPGVNWNFERIYDIGALRILVDTVSQCYAALGIVHQCYKLVPHIGVSDFIAQPKPNGYQSIHTIVFSPGQKIIEVQIRTYTMHEQAEFGMAAHWAYSQAKSKGVKDELLARGISVDKDKLAWVKQLTEWQKVITDSEEFLKAVKFDTLSRRIFVFSPKGDVYDLPSGATPIDFAYAVHTGLGKYVKSAKVNEKISPLSKKLESGDVVEVIKGKSPKKPSSRWLDFVVTLQAKHSIAKQLRRLDS</sequence>
<protein>
    <recommendedName>
        <fullName evidence="7">TGS domain-containing protein</fullName>
    </recommendedName>
</protein>
<dbReference type="PROSITE" id="PS51880">
    <property type="entry name" value="TGS"/>
    <property type="match status" value="1"/>
</dbReference>
<evidence type="ECO:0000313" key="5">
    <source>
        <dbReference type="EMBL" id="OGM60793.1"/>
    </source>
</evidence>
<name>A0A1F8B9T3_9BACT</name>
<dbReference type="PANTHER" id="PTHR21262">
    <property type="entry name" value="GUANOSINE-3',5'-BIS DIPHOSPHATE 3'-PYROPHOSPHOHYDROLASE"/>
    <property type="match status" value="1"/>
</dbReference>
<dbReference type="SMART" id="SM00954">
    <property type="entry name" value="RelA_SpoT"/>
    <property type="match status" value="1"/>
</dbReference>
<dbReference type="Pfam" id="PF02824">
    <property type="entry name" value="TGS"/>
    <property type="match status" value="1"/>
</dbReference>
<dbReference type="Gene3D" id="3.10.20.30">
    <property type="match status" value="1"/>
</dbReference>
<evidence type="ECO:0000256" key="2">
    <source>
        <dbReference type="RuleBase" id="RU003847"/>
    </source>
</evidence>
<dbReference type="Pfam" id="PF13328">
    <property type="entry name" value="HD_4"/>
    <property type="match status" value="1"/>
</dbReference>
<dbReference type="Pfam" id="PF04607">
    <property type="entry name" value="RelA_SpoT"/>
    <property type="match status" value="1"/>
</dbReference>
<dbReference type="InterPro" id="IPR033655">
    <property type="entry name" value="TGS_RelA/SpoT"/>
</dbReference>
<dbReference type="SUPFAM" id="SSF81301">
    <property type="entry name" value="Nucleotidyltransferase"/>
    <property type="match status" value="1"/>
</dbReference>
<accession>A0A1F8B9T3</accession>
<dbReference type="CDD" id="cd01668">
    <property type="entry name" value="TGS_RSH"/>
    <property type="match status" value="1"/>
</dbReference>
<evidence type="ECO:0000259" key="3">
    <source>
        <dbReference type="PROSITE" id="PS51831"/>
    </source>
</evidence>
<gene>
    <name evidence="5" type="ORF">A2892_01990</name>
</gene>
<proteinExistence type="inferred from homology"/>
<dbReference type="FunFam" id="3.10.20.30:FF:000002">
    <property type="entry name" value="GTP pyrophosphokinase (RelA/SpoT)"/>
    <property type="match status" value="1"/>
</dbReference>
<dbReference type="SUPFAM" id="SSF109604">
    <property type="entry name" value="HD-domain/PDEase-like"/>
    <property type="match status" value="1"/>
</dbReference>
<dbReference type="InterPro" id="IPR006674">
    <property type="entry name" value="HD_domain"/>
</dbReference>
<dbReference type="EMBL" id="MGHD01000003">
    <property type="protein sequence ID" value="OGM60793.1"/>
    <property type="molecule type" value="Genomic_DNA"/>
</dbReference>
<comment type="similarity">
    <text evidence="2">Belongs to the relA/spoT family.</text>
</comment>
<feature type="domain" description="HD" evidence="3">
    <location>
        <begin position="51"/>
        <end position="151"/>
    </location>
</feature>
<dbReference type="FunFam" id="1.10.3210.10:FF:000001">
    <property type="entry name" value="GTP pyrophosphokinase RelA"/>
    <property type="match status" value="1"/>
</dbReference>
<dbReference type="Gene3D" id="1.10.3210.10">
    <property type="entry name" value="Hypothetical protein af1432"/>
    <property type="match status" value="1"/>
</dbReference>
<dbReference type="SMART" id="SM00471">
    <property type="entry name" value="HDc"/>
    <property type="match status" value="1"/>
</dbReference>
<dbReference type="CDD" id="cd00077">
    <property type="entry name" value="HDc"/>
    <property type="match status" value="1"/>
</dbReference>
<dbReference type="InterPro" id="IPR004095">
    <property type="entry name" value="TGS"/>
</dbReference>
<evidence type="ECO:0008006" key="7">
    <source>
        <dbReference type="Google" id="ProtNLM"/>
    </source>
</evidence>
<organism evidence="5 6">
    <name type="scientific">Candidatus Woesebacteria bacterium RIFCSPLOWO2_01_FULL_39_10b</name>
    <dbReference type="NCBI Taxonomy" id="1802517"/>
    <lineage>
        <taxon>Bacteria</taxon>
        <taxon>Candidatus Woeseibacteriota</taxon>
    </lineage>
</organism>
<evidence type="ECO:0000259" key="4">
    <source>
        <dbReference type="PROSITE" id="PS51880"/>
    </source>
</evidence>
<dbReference type="Proteomes" id="UP000176404">
    <property type="component" value="Unassembled WGS sequence"/>
</dbReference>
<dbReference type="InterPro" id="IPR012676">
    <property type="entry name" value="TGS-like"/>
</dbReference>
<dbReference type="InterPro" id="IPR043519">
    <property type="entry name" value="NT_sf"/>
</dbReference>
<dbReference type="InterPro" id="IPR004811">
    <property type="entry name" value="RelA/Spo_fam"/>
</dbReference>
<dbReference type="GO" id="GO:0005886">
    <property type="term" value="C:plasma membrane"/>
    <property type="evidence" value="ECO:0007669"/>
    <property type="project" value="TreeGrafter"/>
</dbReference>
<dbReference type="PANTHER" id="PTHR21262:SF31">
    <property type="entry name" value="GTP PYROPHOSPHOKINASE"/>
    <property type="match status" value="1"/>
</dbReference>
<comment type="pathway">
    <text evidence="1">Purine metabolism.</text>
</comment>
<dbReference type="InterPro" id="IPR012675">
    <property type="entry name" value="Beta-grasp_dom_sf"/>
</dbReference>
<dbReference type="Gene3D" id="3.30.460.10">
    <property type="entry name" value="Beta Polymerase, domain 2"/>
    <property type="match status" value="1"/>
</dbReference>
<dbReference type="InterPro" id="IPR003607">
    <property type="entry name" value="HD/PDEase_dom"/>
</dbReference>
<dbReference type="GO" id="GO:0015969">
    <property type="term" value="P:guanosine tetraphosphate metabolic process"/>
    <property type="evidence" value="ECO:0007669"/>
    <property type="project" value="InterPro"/>
</dbReference>
<comment type="function">
    <text evidence="2">In eubacteria ppGpp (guanosine 3'-diphosphate 5'-diphosphate) is a mediator of the stringent response that coordinates a variety of cellular activities in response to changes in nutritional abundance.</text>
</comment>
<dbReference type="SUPFAM" id="SSF81271">
    <property type="entry name" value="TGS-like"/>
    <property type="match status" value="1"/>
</dbReference>
<dbReference type="CDD" id="cd05399">
    <property type="entry name" value="NT_Rel-Spo_like"/>
    <property type="match status" value="1"/>
</dbReference>
<dbReference type="InterPro" id="IPR007685">
    <property type="entry name" value="RelA_SpoT"/>
</dbReference>
<evidence type="ECO:0000256" key="1">
    <source>
        <dbReference type="ARBA" id="ARBA00025704"/>
    </source>
</evidence>